<accession>A0A4Z2HRV5</accession>
<organism evidence="2 3">
    <name type="scientific">Liparis tanakae</name>
    <name type="common">Tanaka's snailfish</name>
    <dbReference type="NCBI Taxonomy" id="230148"/>
    <lineage>
        <taxon>Eukaryota</taxon>
        <taxon>Metazoa</taxon>
        <taxon>Chordata</taxon>
        <taxon>Craniata</taxon>
        <taxon>Vertebrata</taxon>
        <taxon>Euteleostomi</taxon>
        <taxon>Actinopterygii</taxon>
        <taxon>Neopterygii</taxon>
        <taxon>Teleostei</taxon>
        <taxon>Neoteleostei</taxon>
        <taxon>Acanthomorphata</taxon>
        <taxon>Eupercaria</taxon>
        <taxon>Perciformes</taxon>
        <taxon>Cottioidei</taxon>
        <taxon>Cottales</taxon>
        <taxon>Liparidae</taxon>
        <taxon>Liparis</taxon>
    </lineage>
</organism>
<dbReference type="Proteomes" id="UP000314294">
    <property type="component" value="Unassembled WGS sequence"/>
</dbReference>
<gene>
    <name evidence="2" type="ORF">EYF80_021212</name>
</gene>
<sequence>MSTEAKKRQYTFESDSYRKIKSEEARLENKWRHGGMEGAQKIKNILNFKREARSHNAHQCPSRIKLEASLLVFAETLHLSHYSGMTATLREQYHGEQDSKQTQRHGSKNKRFNPVLNTGDPLLVTLHSPDVKRTLLGSWRYRHQPGKACMAFAPQEMRRIVRRFDESDAVKIFALI</sequence>
<feature type="compositionally biased region" description="Basic residues" evidence="1">
    <location>
        <begin position="102"/>
        <end position="111"/>
    </location>
</feature>
<evidence type="ECO:0000313" key="3">
    <source>
        <dbReference type="Proteomes" id="UP000314294"/>
    </source>
</evidence>
<protein>
    <submittedName>
        <fullName evidence="2">Uncharacterized protein</fullName>
    </submittedName>
</protein>
<feature type="region of interest" description="Disordered" evidence="1">
    <location>
        <begin position="93"/>
        <end position="114"/>
    </location>
</feature>
<comment type="caution">
    <text evidence="2">The sequence shown here is derived from an EMBL/GenBank/DDBJ whole genome shotgun (WGS) entry which is preliminary data.</text>
</comment>
<keyword evidence="3" id="KW-1185">Reference proteome</keyword>
<dbReference type="AlphaFoldDB" id="A0A4Z2HRV5"/>
<evidence type="ECO:0000313" key="2">
    <source>
        <dbReference type="EMBL" id="TNN68566.1"/>
    </source>
</evidence>
<dbReference type="EMBL" id="SRLO01000188">
    <property type="protein sequence ID" value="TNN68566.1"/>
    <property type="molecule type" value="Genomic_DNA"/>
</dbReference>
<reference evidence="2 3" key="1">
    <citation type="submission" date="2019-03" db="EMBL/GenBank/DDBJ databases">
        <title>First draft genome of Liparis tanakae, snailfish: a comprehensive survey of snailfish specific genes.</title>
        <authorList>
            <person name="Kim W."/>
            <person name="Song I."/>
            <person name="Jeong J.-H."/>
            <person name="Kim D."/>
            <person name="Kim S."/>
            <person name="Ryu S."/>
            <person name="Song J.Y."/>
            <person name="Lee S.K."/>
        </authorList>
    </citation>
    <scope>NUCLEOTIDE SEQUENCE [LARGE SCALE GENOMIC DNA]</scope>
    <source>
        <tissue evidence="2">Muscle</tissue>
    </source>
</reference>
<evidence type="ECO:0000256" key="1">
    <source>
        <dbReference type="SAM" id="MobiDB-lite"/>
    </source>
</evidence>
<proteinExistence type="predicted"/>
<name>A0A4Z2HRV5_9TELE</name>